<evidence type="ECO:0008006" key="4">
    <source>
        <dbReference type="Google" id="ProtNLM"/>
    </source>
</evidence>
<keyword evidence="1" id="KW-0812">Transmembrane</keyword>
<evidence type="ECO:0000256" key="1">
    <source>
        <dbReference type="SAM" id="Phobius"/>
    </source>
</evidence>
<proteinExistence type="predicted"/>
<protein>
    <recommendedName>
        <fullName evidence="4">G-protein coupled receptors family 1 profile domain-containing protein</fullName>
    </recommendedName>
</protein>
<name>A0ABR3AHK4_PHYBL</name>
<feature type="transmembrane region" description="Helical" evidence="1">
    <location>
        <begin position="53"/>
        <end position="75"/>
    </location>
</feature>
<feature type="transmembrane region" description="Helical" evidence="1">
    <location>
        <begin position="12"/>
        <end position="33"/>
    </location>
</feature>
<organism evidence="2 3">
    <name type="scientific">Phycomyces blakesleeanus</name>
    <dbReference type="NCBI Taxonomy" id="4837"/>
    <lineage>
        <taxon>Eukaryota</taxon>
        <taxon>Fungi</taxon>
        <taxon>Fungi incertae sedis</taxon>
        <taxon>Mucoromycota</taxon>
        <taxon>Mucoromycotina</taxon>
        <taxon>Mucoromycetes</taxon>
        <taxon>Mucorales</taxon>
        <taxon>Phycomycetaceae</taxon>
        <taxon>Phycomyces</taxon>
    </lineage>
</organism>
<dbReference type="EMBL" id="JBCLYO010000113">
    <property type="protein sequence ID" value="KAL0073204.1"/>
    <property type="molecule type" value="Genomic_DNA"/>
</dbReference>
<keyword evidence="3" id="KW-1185">Reference proteome</keyword>
<evidence type="ECO:0000313" key="3">
    <source>
        <dbReference type="Proteomes" id="UP001448207"/>
    </source>
</evidence>
<keyword evidence="1" id="KW-1133">Transmembrane helix</keyword>
<sequence>MINTHFHSVRLYLFIYHLLHSILTVTNAILYLVSAAHTFNVNCLYWDHPLTSPLLSCLNLFCDLISVMMISVFCIQLVISNPLQFCCTHSLLHAYIDHPIFIIHSLQHTLSTHCMAFSYELPIFFPEVQPASLKSPFSITDTLFCVFDIYLRGLIF</sequence>
<accession>A0ABR3AHK4</accession>
<keyword evidence="1" id="KW-0472">Membrane</keyword>
<comment type="caution">
    <text evidence="2">The sequence shown here is derived from an EMBL/GenBank/DDBJ whole genome shotgun (WGS) entry which is preliminary data.</text>
</comment>
<reference evidence="2 3" key="1">
    <citation type="submission" date="2024-04" db="EMBL/GenBank/DDBJ databases">
        <title>Symmetric and asymmetric DNA N6-adenine methylation regulates different biological responses in Mucorales.</title>
        <authorList>
            <consortium name="Lawrence Berkeley National Laboratory"/>
            <person name="Lax C."/>
            <person name="Mondo S.J."/>
            <person name="Osorio-Concepcion M."/>
            <person name="Muszewska A."/>
            <person name="Corrochano-Luque M."/>
            <person name="Gutierrez G."/>
            <person name="Riley R."/>
            <person name="Lipzen A."/>
            <person name="Guo J."/>
            <person name="Hundley H."/>
            <person name="Amirebrahimi M."/>
            <person name="Ng V."/>
            <person name="Lorenzo-Gutierrez D."/>
            <person name="Binder U."/>
            <person name="Yang J."/>
            <person name="Song Y."/>
            <person name="Canovas D."/>
            <person name="Navarro E."/>
            <person name="Freitag M."/>
            <person name="Gabaldon T."/>
            <person name="Grigoriev I.V."/>
            <person name="Corrochano L.M."/>
            <person name="Nicolas F.E."/>
            <person name="Garre V."/>
        </authorList>
    </citation>
    <scope>NUCLEOTIDE SEQUENCE [LARGE SCALE GENOMIC DNA]</scope>
    <source>
        <strain evidence="2 3">L51</strain>
    </source>
</reference>
<dbReference type="Proteomes" id="UP001448207">
    <property type="component" value="Unassembled WGS sequence"/>
</dbReference>
<evidence type="ECO:0000313" key="2">
    <source>
        <dbReference type="EMBL" id="KAL0073204.1"/>
    </source>
</evidence>
<gene>
    <name evidence="2" type="ORF">J3Q64DRAFT_1123497</name>
</gene>